<organism evidence="12">
    <name type="scientific">Aegilops tauschii</name>
    <name type="common">Tausch's goatgrass</name>
    <name type="synonym">Aegilops squarrosa</name>
    <dbReference type="NCBI Taxonomy" id="37682"/>
    <lineage>
        <taxon>Eukaryota</taxon>
        <taxon>Viridiplantae</taxon>
        <taxon>Streptophyta</taxon>
        <taxon>Embryophyta</taxon>
        <taxon>Tracheophyta</taxon>
        <taxon>Spermatophyta</taxon>
        <taxon>Magnoliopsida</taxon>
        <taxon>Liliopsida</taxon>
        <taxon>Poales</taxon>
        <taxon>Poaceae</taxon>
        <taxon>BOP clade</taxon>
        <taxon>Pooideae</taxon>
        <taxon>Triticodae</taxon>
        <taxon>Triticeae</taxon>
        <taxon>Triticinae</taxon>
        <taxon>Aegilops</taxon>
    </lineage>
</organism>
<feature type="compositionally biased region" description="Basic and acidic residues" evidence="10">
    <location>
        <begin position="777"/>
        <end position="789"/>
    </location>
</feature>
<evidence type="ECO:0000256" key="8">
    <source>
        <dbReference type="ARBA" id="ARBA00023306"/>
    </source>
</evidence>
<evidence type="ECO:0000256" key="5">
    <source>
        <dbReference type="ARBA" id="ARBA00022840"/>
    </source>
</evidence>
<evidence type="ECO:0000256" key="9">
    <source>
        <dbReference type="ARBA" id="ARBA00043975"/>
    </source>
</evidence>
<dbReference type="AlphaFoldDB" id="M8BCZ8"/>
<keyword evidence="8" id="KW-0131">Cell cycle</keyword>
<keyword evidence="5" id="KW-0067">ATP-binding</keyword>
<feature type="region of interest" description="Disordered" evidence="10">
    <location>
        <begin position="295"/>
        <end position="317"/>
    </location>
</feature>
<keyword evidence="4" id="KW-0547">Nucleotide-binding</keyword>
<dbReference type="Gene3D" id="3.40.50.300">
    <property type="entry name" value="P-loop containing nucleotide triphosphate hydrolases"/>
    <property type="match status" value="1"/>
</dbReference>
<dbReference type="Gene3D" id="1.10.8.60">
    <property type="match status" value="1"/>
</dbReference>
<dbReference type="GO" id="GO:0016887">
    <property type="term" value="F:ATP hydrolysis activity"/>
    <property type="evidence" value="ECO:0007669"/>
    <property type="project" value="InterPro"/>
</dbReference>
<comment type="similarity">
    <text evidence="9">Belongs to the activator 1 small subunits family. CTF18 subfamily.</text>
</comment>
<protein>
    <submittedName>
        <fullName evidence="12">Chromosome transmission fidelity 18-like protein</fullName>
    </submittedName>
</protein>
<dbReference type="InterPro" id="IPR003959">
    <property type="entry name" value="ATPase_AAA_core"/>
</dbReference>
<comment type="subcellular location">
    <subcellularLocation>
        <location evidence="1">Nucleus</location>
    </subcellularLocation>
</comment>
<evidence type="ECO:0000259" key="11">
    <source>
        <dbReference type="SMART" id="SM00382"/>
    </source>
</evidence>
<proteinExistence type="inferred from homology"/>
<dbReference type="InterPro" id="IPR053016">
    <property type="entry name" value="CTF18-RFC_complex"/>
</dbReference>
<keyword evidence="6" id="KW-0238">DNA-binding</keyword>
<dbReference type="InterPro" id="IPR027417">
    <property type="entry name" value="P-loop_NTPase"/>
</dbReference>
<evidence type="ECO:0000256" key="4">
    <source>
        <dbReference type="ARBA" id="ARBA00022741"/>
    </source>
</evidence>
<dbReference type="GO" id="GO:0003677">
    <property type="term" value="F:DNA binding"/>
    <property type="evidence" value="ECO:0007669"/>
    <property type="project" value="UniProtKB-KW"/>
</dbReference>
<dbReference type="CDD" id="cd00009">
    <property type="entry name" value="AAA"/>
    <property type="match status" value="1"/>
</dbReference>
<dbReference type="SMART" id="SM00382">
    <property type="entry name" value="AAA"/>
    <property type="match status" value="1"/>
</dbReference>
<dbReference type="CDD" id="cd18140">
    <property type="entry name" value="HLD_clamp_RFC"/>
    <property type="match status" value="1"/>
</dbReference>
<keyword evidence="3" id="KW-0235">DNA replication</keyword>
<name>M8BCZ8_AEGTA</name>
<feature type="region of interest" description="Disordered" evidence="10">
    <location>
        <begin position="726"/>
        <end position="794"/>
    </location>
</feature>
<evidence type="ECO:0000256" key="7">
    <source>
        <dbReference type="ARBA" id="ARBA00023242"/>
    </source>
</evidence>
<dbReference type="GO" id="GO:0006260">
    <property type="term" value="P:DNA replication"/>
    <property type="evidence" value="ECO:0007669"/>
    <property type="project" value="UniProtKB-KW"/>
</dbReference>
<evidence type="ECO:0000256" key="1">
    <source>
        <dbReference type="ARBA" id="ARBA00004123"/>
    </source>
</evidence>
<evidence type="ECO:0000256" key="10">
    <source>
        <dbReference type="SAM" id="MobiDB-lite"/>
    </source>
</evidence>
<keyword evidence="7" id="KW-0539">Nucleus</keyword>
<dbReference type="SUPFAM" id="SSF52540">
    <property type="entry name" value="P-loop containing nucleoside triphosphate hydrolases"/>
    <property type="match status" value="1"/>
</dbReference>
<dbReference type="InterPro" id="IPR047854">
    <property type="entry name" value="RFC_lid"/>
</dbReference>
<evidence type="ECO:0000256" key="6">
    <source>
        <dbReference type="ARBA" id="ARBA00023125"/>
    </source>
</evidence>
<evidence type="ECO:0000256" key="3">
    <source>
        <dbReference type="ARBA" id="ARBA00022705"/>
    </source>
</evidence>
<comment type="subunit">
    <text evidence="2">Heterotetramer of subunits RFC2, RFC3, RFC4 and RFC5 that can form a complex with RFC1.</text>
</comment>
<dbReference type="GO" id="GO:0005634">
    <property type="term" value="C:nucleus"/>
    <property type="evidence" value="ECO:0007669"/>
    <property type="project" value="UniProtKB-SubCell"/>
</dbReference>
<feature type="region of interest" description="Disordered" evidence="10">
    <location>
        <begin position="19"/>
        <end position="50"/>
    </location>
</feature>
<dbReference type="InterPro" id="IPR003593">
    <property type="entry name" value="AAA+_ATPase"/>
</dbReference>
<evidence type="ECO:0000313" key="12">
    <source>
        <dbReference type="EnsemblPlants" id="EMT04643"/>
    </source>
</evidence>
<dbReference type="PANTHER" id="PTHR46765">
    <property type="entry name" value="P-LOOP CONTAINING NUCLEOSIDE TRIPHOSPHATE HYDROLASES SUPERFAMILY PROTEIN"/>
    <property type="match status" value="1"/>
</dbReference>
<dbReference type="GO" id="GO:0005524">
    <property type="term" value="F:ATP binding"/>
    <property type="evidence" value="ECO:0007669"/>
    <property type="project" value="UniProtKB-KW"/>
</dbReference>
<sequence>MESTGLRREEEEYAYFDAPDEGFLPAAGDACKPHDPPQETPTSPAKPAGLLSESFHSLTMQAEQDALAKALMESTGTQYVEGCPLTPIVTEQLWVEKYAPHSFTELLSDEHTNREVLLWLKQWDSCVFGSHIRGTSDDTLSALRRHSCTIQKNSSSRSFFSKSRGAYVMGQDNMPQNTPGSNSEDLKSTFHKKPSVDNAPEQKVLLLCGPAGLGKTTLAHVAAKHCGYHVVEINASDDRSASSIEPKILDVVQMNSIMSDSKPKCLVIDEIDGALGDGKGAVEVILKMINADKNNNSDRSNGAEETQVQKASSRKSHRTAKLLRPVICICNDLYAPALRKLRQVAKVHIFVQPTISRVVNRLKYICKKEGFKTSSIALSALADYTECDIRSCLNTLQFLNKKREALNISGFDSQVIGRKDMSKSILDVWKQVLQKKKLKRAEMADCNMSGDKDIGSLFSLISNRGDYDVTMDGIHENFLKLSYHDPMLHKTVKCLDVLGVSDYLTQYVYRTQHMSLQAYQPPIAITISRIVAQVEKPNIEWPKALQRCRTMLLVKKDTLKTWQNRMSPLISRHLSVESFVGDIASPFLHILSPLNLRPISNYTSHAQVALNLMSEREKNELVQLVDTMVAYSVTYRNTKFEPQERANGSIVPMDIPSLSFDPPINDIISFKDYQSEHIGLSLAMKQVLVHEVEKQKIIKDSAGKLLNQVNEGVRSEVPTTTCQKTATGTACDTSQGSSKGKPSTLPTQLNSASSLSGKGLPPAKRPSSRPTDFFQSFRKERPGGAKTHIDAGQQGATVQRDLRPLIFKYNEKYSLCIQMATQMQLKDQSEFATFCSSYVLSVSCTLLCKVEVEYVMEKPGLSADHPRLPACLIPGLVLVITNLETYKIDEADVVQFDGLLFHEVYQVGAHAMVSLLQRHPPTRCIECILGPQTQRWIHYCEDEQVVECFVKNKFQNRNMMRWFKHVTALIIMSSPSNIFATLGCTTSDGYQIGNFPTFSKYRCILYGQNYFCSEPASGEPERITSSHSMPPSVKCIVCGKEAMMSPRLPNQYRSSKYVSRREGYGPWPLEFQV</sequence>
<feature type="compositionally biased region" description="Polar residues" evidence="10">
    <location>
        <begin position="732"/>
        <end position="756"/>
    </location>
</feature>
<evidence type="ECO:0000256" key="2">
    <source>
        <dbReference type="ARBA" id="ARBA00011480"/>
    </source>
</evidence>
<feature type="compositionally biased region" description="Polar residues" evidence="10">
    <location>
        <begin position="295"/>
        <end position="311"/>
    </location>
</feature>
<dbReference type="EnsemblPlants" id="EMT04643">
    <property type="protein sequence ID" value="EMT04643"/>
    <property type="gene ID" value="F775_11046"/>
</dbReference>
<feature type="domain" description="AAA+ ATPase" evidence="11">
    <location>
        <begin position="201"/>
        <end position="356"/>
    </location>
</feature>
<reference evidence="12" key="1">
    <citation type="submission" date="2015-06" db="UniProtKB">
        <authorList>
            <consortium name="EnsemblPlants"/>
        </authorList>
    </citation>
    <scope>IDENTIFICATION</scope>
</reference>
<dbReference type="PANTHER" id="PTHR46765:SF1">
    <property type="entry name" value="P-LOOP CONTAINING NUCLEOSIDE TRIPHOSPHATE HYDROLASES SUPERFAMILY PROTEIN"/>
    <property type="match status" value="1"/>
</dbReference>
<dbReference type="Pfam" id="PF00004">
    <property type="entry name" value="AAA"/>
    <property type="match status" value="1"/>
</dbReference>
<accession>M8BCZ8</accession>